<dbReference type="RefSeq" id="WP_094787192.1">
    <property type="nucleotide sequence ID" value="NZ_NDXW01000001.1"/>
</dbReference>
<reference evidence="7 8" key="1">
    <citation type="submission" date="2017-04" db="EMBL/GenBank/DDBJ databases">
        <title>Draft genome sequence of Zooshikella ganghwensis VG4 isolated from Red Sea sediments.</title>
        <authorList>
            <person name="Rehman Z."/>
            <person name="Alam I."/>
            <person name="Kamau A."/>
            <person name="Bajic V."/>
            <person name="Leiknes T."/>
        </authorList>
    </citation>
    <scope>NUCLEOTIDE SEQUENCE [LARGE SCALE GENOMIC DNA]</scope>
    <source>
        <strain evidence="7 8">VG4</strain>
    </source>
</reference>
<evidence type="ECO:0000256" key="5">
    <source>
        <dbReference type="ARBA" id="ARBA00023002"/>
    </source>
</evidence>
<dbReference type="EMBL" id="NDXW01000001">
    <property type="protein sequence ID" value="RDH43968.1"/>
    <property type="molecule type" value="Genomic_DNA"/>
</dbReference>
<protein>
    <submittedName>
        <fullName evidence="7">FAD-binding protein</fullName>
    </submittedName>
</protein>
<dbReference type="InterPro" id="IPR016166">
    <property type="entry name" value="FAD-bd_PCMH"/>
</dbReference>
<dbReference type="GO" id="GO:0009690">
    <property type="term" value="P:cytokinin metabolic process"/>
    <property type="evidence" value="ECO:0007669"/>
    <property type="project" value="InterPro"/>
</dbReference>
<dbReference type="InterPro" id="IPR016164">
    <property type="entry name" value="FAD-linked_Oxase-like_C"/>
</dbReference>
<keyword evidence="5" id="KW-0560">Oxidoreductase</keyword>
<dbReference type="GO" id="GO:0019139">
    <property type="term" value="F:cytokinin dehydrogenase activity"/>
    <property type="evidence" value="ECO:0007669"/>
    <property type="project" value="InterPro"/>
</dbReference>
<comment type="similarity">
    <text evidence="2">Belongs to the oxygen-dependent FAD-linked oxidoreductase family.</text>
</comment>
<feature type="domain" description="FAD-binding PCMH-type" evidence="6">
    <location>
        <begin position="74"/>
        <end position="244"/>
    </location>
</feature>
<dbReference type="PROSITE" id="PS51387">
    <property type="entry name" value="FAD_PCMH"/>
    <property type="match status" value="1"/>
</dbReference>
<dbReference type="Pfam" id="PF01565">
    <property type="entry name" value="FAD_binding_4"/>
    <property type="match status" value="1"/>
</dbReference>
<dbReference type="InterPro" id="IPR036318">
    <property type="entry name" value="FAD-bd_PCMH-like_sf"/>
</dbReference>
<keyword evidence="4" id="KW-0274">FAD</keyword>
<dbReference type="InterPro" id="IPR016170">
    <property type="entry name" value="Cytok_DH_C_sf"/>
</dbReference>
<dbReference type="Gene3D" id="3.30.465.10">
    <property type="match status" value="1"/>
</dbReference>
<keyword evidence="8" id="KW-1185">Reference proteome</keyword>
<dbReference type="InterPro" id="IPR006311">
    <property type="entry name" value="TAT_signal"/>
</dbReference>
<dbReference type="InterPro" id="IPR016167">
    <property type="entry name" value="FAD-bd_PCMH_sub1"/>
</dbReference>
<dbReference type="SUPFAM" id="SSF56176">
    <property type="entry name" value="FAD-binding/transporter-associated domain-like"/>
    <property type="match status" value="1"/>
</dbReference>
<name>A0A4P9VKX0_9GAMM</name>
<dbReference type="InterPro" id="IPR006094">
    <property type="entry name" value="Oxid_FAD_bind_N"/>
</dbReference>
<dbReference type="InterPro" id="IPR015345">
    <property type="entry name" value="Cytokinin_DH_FAD/cytokin-bd"/>
</dbReference>
<evidence type="ECO:0000259" key="6">
    <source>
        <dbReference type="PROSITE" id="PS51387"/>
    </source>
</evidence>
<comment type="caution">
    <text evidence="7">The sequence shown here is derived from an EMBL/GenBank/DDBJ whole genome shotgun (WGS) entry which is preliminary data.</text>
</comment>
<dbReference type="GO" id="GO:0071949">
    <property type="term" value="F:FAD binding"/>
    <property type="evidence" value="ECO:0007669"/>
    <property type="project" value="InterPro"/>
</dbReference>
<dbReference type="PROSITE" id="PS51318">
    <property type="entry name" value="TAT"/>
    <property type="match status" value="1"/>
</dbReference>
<dbReference type="InterPro" id="IPR050432">
    <property type="entry name" value="FAD-linked_Oxidoreductases_BP"/>
</dbReference>
<accession>A0A4P9VKX0</accession>
<dbReference type="InterPro" id="IPR016169">
    <property type="entry name" value="FAD-bd_PCMH_sub2"/>
</dbReference>
<dbReference type="Proteomes" id="UP000257039">
    <property type="component" value="Unassembled WGS sequence"/>
</dbReference>
<proteinExistence type="inferred from homology"/>
<dbReference type="AlphaFoldDB" id="A0A4P9VKX0"/>
<dbReference type="PANTHER" id="PTHR13878:SF53">
    <property type="entry name" value="CYTOKININ DEHYDROGENASE 6"/>
    <property type="match status" value="1"/>
</dbReference>
<dbReference type="Gene3D" id="3.30.43.10">
    <property type="entry name" value="Uridine Diphospho-n-acetylenolpyruvylglucosamine Reductase, domain 2"/>
    <property type="match status" value="2"/>
</dbReference>
<comment type="cofactor">
    <cofactor evidence="1">
        <name>FAD</name>
        <dbReference type="ChEBI" id="CHEBI:57692"/>
    </cofactor>
</comment>
<evidence type="ECO:0000256" key="1">
    <source>
        <dbReference type="ARBA" id="ARBA00001974"/>
    </source>
</evidence>
<organism evidence="7 8">
    <name type="scientific">Zooshikella ganghwensis</name>
    <dbReference type="NCBI Taxonomy" id="202772"/>
    <lineage>
        <taxon>Bacteria</taxon>
        <taxon>Pseudomonadati</taxon>
        <taxon>Pseudomonadota</taxon>
        <taxon>Gammaproteobacteria</taxon>
        <taxon>Oceanospirillales</taxon>
        <taxon>Zooshikellaceae</taxon>
        <taxon>Zooshikella</taxon>
    </lineage>
</organism>
<dbReference type="Pfam" id="PF09265">
    <property type="entry name" value="Cytokin-bind"/>
    <property type="match status" value="1"/>
</dbReference>
<sequence>MKQGLSRRNLVKGVLTASVVLGFNTVTRTWATTATYPDEYADGILATDFPDFEGQLLTDTDTLTQAAEDFGHIEYKVPKAVLFPASKHDIVKLMKFANQHSILVSTKGQGFSTDGETLAEAGVVIDTSSLSTIQSITDTTLHVEAGARWLDVMPTLLEHQKTLPIVVDFLEITVGGAISVGGFGAQSFKYGAMTDIVESIEIVTAQGQLLQCSAKSNGWLFNALRAGLGQFGVIVSARFKLQPAFSMARYFQLVYTDFASFSKDNLLLIESNRFDGVQGGVQASETGGWLFILQATKYYNSDQPPENTALLEGLNYNPEALTVQDMPYFTFLNRLAPIVEYLRSTGLWDYPHPWCPLLIPASKAESFINKTLQSLKPEDLGGGPILLSGFNHCNMSTPLLRKPNEKHFFYFSLMRNATPPTKERARELMALNRDIYESARQIGGYYYPVGAIPMKQKDWSLHFGHYWRPMKMLNQWMDPKHVLNPGRAIFNK</sequence>
<dbReference type="PANTHER" id="PTHR13878">
    <property type="entry name" value="GULONOLACTONE OXIDASE"/>
    <property type="match status" value="1"/>
</dbReference>
<dbReference type="SUPFAM" id="SSF55103">
    <property type="entry name" value="FAD-linked oxidases, C-terminal domain"/>
    <property type="match status" value="1"/>
</dbReference>
<evidence type="ECO:0000256" key="2">
    <source>
        <dbReference type="ARBA" id="ARBA00005466"/>
    </source>
</evidence>
<evidence type="ECO:0000256" key="4">
    <source>
        <dbReference type="ARBA" id="ARBA00022827"/>
    </source>
</evidence>
<keyword evidence="3" id="KW-0285">Flavoprotein</keyword>
<evidence type="ECO:0000313" key="8">
    <source>
        <dbReference type="Proteomes" id="UP000257039"/>
    </source>
</evidence>
<evidence type="ECO:0000256" key="3">
    <source>
        <dbReference type="ARBA" id="ARBA00022630"/>
    </source>
</evidence>
<dbReference type="Gene3D" id="3.40.462.10">
    <property type="entry name" value="FAD-linked oxidases, C-terminal domain"/>
    <property type="match status" value="1"/>
</dbReference>
<gene>
    <name evidence="7" type="ORF">B9G39_11215</name>
</gene>
<evidence type="ECO:0000313" key="7">
    <source>
        <dbReference type="EMBL" id="RDH43968.1"/>
    </source>
</evidence>